<dbReference type="Proteomes" id="UP000358366">
    <property type="component" value="Unassembled WGS sequence"/>
</dbReference>
<evidence type="ECO:0000313" key="9">
    <source>
        <dbReference type="Proteomes" id="UP000283325"/>
    </source>
</evidence>
<organism evidence="2 8">
    <name type="scientific">Dorea formicigenerans</name>
    <dbReference type="NCBI Taxonomy" id="39486"/>
    <lineage>
        <taxon>Bacteria</taxon>
        <taxon>Bacillati</taxon>
        <taxon>Bacillota</taxon>
        <taxon>Clostridia</taxon>
        <taxon>Lachnospirales</taxon>
        <taxon>Lachnospiraceae</taxon>
        <taxon>Dorea</taxon>
    </lineage>
</organism>
<evidence type="ECO:0000313" key="6">
    <source>
        <dbReference type="EMBL" id="VUX10700.1"/>
    </source>
</evidence>
<feature type="transmembrane region" description="Helical" evidence="1">
    <location>
        <begin position="32"/>
        <end position="52"/>
    </location>
</feature>
<protein>
    <submittedName>
        <fullName evidence="2">Uncharacterized protein</fullName>
    </submittedName>
</protein>
<dbReference type="EMBL" id="CABHNI010000032">
    <property type="protein sequence ID" value="VUX10700.1"/>
    <property type="molecule type" value="Genomic_DNA"/>
</dbReference>
<dbReference type="Proteomes" id="UP000284152">
    <property type="component" value="Unassembled WGS sequence"/>
</dbReference>
<dbReference type="Proteomes" id="UP000261324">
    <property type="component" value="Unassembled WGS sequence"/>
</dbReference>
<feature type="transmembrane region" description="Helical" evidence="1">
    <location>
        <begin position="58"/>
        <end position="78"/>
    </location>
</feature>
<dbReference type="GeneID" id="92865063"/>
<dbReference type="EMBL" id="QRPD01000010">
    <property type="protein sequence ID" value="RHL86566.1"/>
    <property type="molecule type" value="Genomic_DNA"/>
</dbReference>
<sequence>MFGKDKKKRSRRVNTKYGQKTLKHARKGIQSCMMAVLCAVILIVMILVSFLMKGNVNIIVGFLCFALLALAVYGFRLGLRGLNERDKKYITCKVGIGVNGLVLAGVAAIFIRGLV</sequence>
<evidence type="ECO:0000313" key="11">
    <source>
        <dbReference type="Proteomes" id="UP000358366"/>
    </source>
</evidence>
<reference evidence="7 8" key="1">
    <citation type="submission" date="2018-08" db="EMBL/GenBank/DDBJ databases">
        <title>A genome reference for cultivated species of the human gut microbiota.</title>
        <authorList>
            <person name="Zou Y."/>
            <person name="Xue W."/>
            <person name="Luo G."/>
        </authorList>
    </citation>
    <scope>NUCLEOTIDE SEQUENCE [LARGE SCALE GENOMIC DNA]</scope>
    <source>
        <strain evidence="5 9">AF36-1BH</strain>
        <strain evidence="4 10">AF42-21</strain>
        <strain evidence="3 7">OM03-2</strain>
        <strain evidence="2 8">TF09-3</strain>
    </source>
</reference>
<dbReference type="InterPro" id="IPR046140">
    <property type="entry name" value="DUF6142"/>
</dbReference>
<accession>A0A3E4Q131</accession>
<evidence type="ECO:0000256" key="1">
    <source>
        <dbReference type="SAM" id="Phobius"/>
    </source>
</evidence>
<dbReference type="RefSeq" id="WP_005334460.1">
    <property type="nucleotide sequence ID" value="NZ_CABHNI010000032.1"/>
</dbReference>
<evidence type="ECO:0000313" key="10">
    <source>
        <dbReference type="Proteomes" id="UP000284152"/>
    </source>
</evidence>
<reference evidence="6 11" key="2">
    <citation type="submission" date="2019-07" db="EMBL/GenBank/DDBJ databases">
        <authorList>
            <person name="Hibberd C M."/>
            <person name="Gehrig L. J."/>
            <person name="Chang H.-W."/>
            <person name="Venkatesh S."/>
        </authorList>
    </citation>
    <scope>NUCLEOTIDE SEQUENCE [LARGE SCALE GENOMIC DNA]</scope>
    <source>
        <strain evidence="6">Dorea_formicigenerans_SSTS_Bg7063</strain>
    </source>
</reference>
<keyword evidence="1" id="KW-1133">Transmembrane helix</keyword>
<evidence type="ECO:0000313" key="5">
    <source>
        <dbReference type="EMBL" id="RHL86566.1"/>
    </source>
</evidence>
<evidence type="ECO:0000313" key="4">
    <source>
        <dbReference type="EMBL" id="RHK63547.1"/>
    </source>
</evidence>
<evidence type="ECO:0000313" key="2">
    <source>
        <dbReference type="EMBL" id="RGK85910.1"/>
    </source>
</evidence>
<gene>
    <name evidence="6" type="ORF">DFSSTS7063_01819</name>
    <name evidence="4" type="ORF">DW054_07615</name>
    <name evidence="5" type="ORF">DWZ98_11265</name>
    <name evidence="3" type="ORF">DXB36_00430</name>
    <name evidence="2" type="ORF">DXC93_02225</name>
</gene>
<dbReference type="AlphaFoldDB" id="A0A3E4Q131"/>
<name>A0A3E4Q131_9FIRM</name>
<evidence type="ECO:0000313" key="7">
    <source>
        <dbReference type="Proteomes" id="UP000260841"/>
    </source>
</evidence>
<dbReference type="Proteomes" id="UP000260841">
    <property type="component" value="Unassembled WGS sequence"/>
</dbReference>
<dbReference type="EMBL" id="QSRA01000002">
    <property type="protein sequence ID" value="RGK85910.1"/>
    <property type="molecule type" value="Genomic_DNA"/>
</dbReference>
<dbReference type="EMBL" id="QSVB01000001">
    <property type="protein sequence ID" value="RGN93741.1"/>
    <property type="molecule type" value="Genomic_DNA"/>
</dbReference>
<evidence type="ECO:0000313" key="8">
    <source>
        <dbReference type="Proteomes" id="UP000261324"/>
    </source>
</evidence>
<proteinExistence type="predicted"/>
<dbReference type="Proteomes" id="UP000283325">
    <property type="component" value="Unassembled WGS sequence"/>
</dbReference>
<feature type="transmembrane region" description="Helical" evidence="1">
    <location>
        <begin position="90"/>
        <end position="111"/>
    </location>
</feature>
<keyword evidence="1" id="KW-0472">Membrane</keyword>
<dbReference type="EMBL" id="QRNS01000010">
    <property type="protein sequence ID" value="RHK63547.1"/>
    <property type="molecule type" value="Genomic_DNA"/>
</dbReference>
<keyword evidence="1" id="KW-0812">Transmembrane</keyword>
<evidence type="ECO:0000313" key="3">
    <source>
        <dbReference type="EMBL" id="RGN93741.1"/>
    </source>
</evidence>
<dbReference type="Pfam" id="PF19639">
    <property type="entry name" value="DUF6142"/>
    <property type="match status" value="1"/>
</dbReference>